<dbReference type="RefSeq" id="XP_032811705.1">
    <property type="nucleotide sequence ID" value="XM_032955814.1"/>
</dbReference>
<dbReference type="InterPro" id="IPR011009">
    <property type="entry name" value="Kinase-like_dom_sf"/>
</dbReference>
<gene>
    <name evidence="2" type="primary">LOC116943179</name>
</gene>
<keyword evidence="1" id="KW-1185">Reference proteome</keyword>
<proteinExistence type="predicted"/>
<evidence type="ECO:0000313" key="1">
    <source>
        <dbReference type="Proteomes" id="UP001318040"/>
    </source>
</evidence>
<organism evidence="1 2">
    <name type="scientific">Petromyzon marinus</name>
    <name type="common">Sea lamprey</name>
    <dbReference type="NCBI Taxonomy" id="7757"/>
    <lineage>
        <taxon>Eukaryota</taxon>
        <taxon>Metazoa</taxon>
        <taxon>Chordata</taxon>
        <taxon>Craniata</taxon>
        <taxon>Vertebrata</taxon>
        <taxon>Cyclostomata</taxon>
        <taxon>Hyperoartia</taxon>
        <taxon>Petromyzontiformes</taxon>
        <taxon>Petromyzontidae</taxon>
        <taxon>Petromyzon</taxon>
    </lineage>
</organism>
<dbReference type="KEGG" id="pmrn:116943179"/>
<dbReference type="Proteomes" id="UP001318040">
    <property type="component" value="Chromosome 1"/>
</dbReference>
<dbReference type="AlphaFoldDB" id="A0AAJ7T5P6"/>
<evidence type="ECO:0000313" key="2">
    <source>
        <dbReference type="RefSeq" id="XP_032811705.1"/>
    </source>
</evidence>
<dbReference type="Gene3D" id="1.10.510.10">
    <property type="entry name" value="Transferase(Phosphotransferase) domain 1"/>
    <property type="match status" value="1"/>
</dbReference>
<dbReference type="SUPFAM" id="SSF56112">
    <property type="entry name" value="Protein kinase-like (PK-like)"/>
    <property type="match status" value="1"/>
</dbReference>
<protein>
    <submittedName>
        <fullName evidence="2">Dual specificity tyrosine-phosphorylation-regulated kinase 4-like</fullName>
    </submittedName>
</protein>
<name>A0AAJ7T5P6_PETMA</name>
<reference evidence="2" key="1">
    <citation type="submission" date="2025-08" db="UniProtKB">
        <authorList>
            <consortium name="RefSeq"/>
        </authorList>
    </citation>
    <scope>IDENTIFICATION</scope>
    <source>
        <tissue evidence="2">Sperm</tissue>
    </source>
</reference>
<sequence>MIDAATDIDIYTDTTGCHRVNGRKVVPSTTSLKEKLRTTNRELIDFVQGCLEWDPARRLTPEEALNHRWLQDDTKDESHASHNEPDAVDASIKMDEIVEVDRVSQCEQRWTNDSGSDLEEDFVSAKSQSSNASFYTALEYQRSHQATSEAVANTGAKASRGPGRRFARVRQRLRTFLRFVRKHCCCNAEE</sequence>
<accession>A0AAJ7T5P6</accession>